<keyword evidence="1" id="KW-0472">Membrane</keyword>
<protein>
    <recommendedName>
        <fullName evidence="2">Serine aminopeptidase S33 domain-containing protein</fullName>
    </recommendedName>
</protein>
<dbReference type="GO" id="GO:0008474">
    <property type="term" value="F:palmitoyl-(protein) hydrolase activity"/>
    <property type="evidence" value="ECO:0007669"/>
    <property type="project" value="TreeGrafter"/>
</dbReference>
<keyword evidence="1" id="KW-0812">Transmembrane</keyword>
<dbReference type="PANTHER" id="PTHR12277">
    <property type="entry name" value="ALPHA/BETA HYDROLASE DOMAIN-CONTAINING PROTEIN"/>
    <property type="match status" value="1"/>
</dbReference>
<dbReference type="InterPro" id="IPR022742">
    <property type="entry name" value="Hydrolase_4"/>
</dbReference>
<gene>
    <name evidence="3" type="ORF">SNE40_022050</name>
</gene>
<evidence type="ECO:0000313" key="4">
    <source>
        <dbReference type="Proteomes" id="UP001347796"/>
    </source>
</evidence>
<organism evidence="3 4">
    <name type="scientific">Patella caerulea</name>
    <name type="common">Rayed Mediterranean limpet</name>
    <dbReference type="NCBI Taxonomy" id="87958"/>
    <lineage>
        <taxon>Eukaryota</taxon>
        <taxon>Metazoa</taxon>
        <taxon>Spiralia</taxon>
        <taxon>Lophotrochozoa</taxon>
        <taxon>Mollusca</taxon>
        <taxon>Gastropoda</taxon>
        <taxon>Patellogastropoda</taxon>
        <taxon>Patelloidea</taxon>
        <taxon>Patellidae</taxon>
        <taxon>Patella</taxon>
    </lineage>
</organism>
<name>A0AAN8G1G5_PATCE</name>
<dbReference type="AlphaFoldDB" id="A0AAN8G1G5"/>
<keyword evidence="4" id="KW-1185">Reference proteome</keyword>
<proteinExistence type="predicted"/>
<feature type="domain" description="Serine aminopeptidase S33" evidence="2">
    <location>
        <begin position="123"/>
        <end position="234"/>
    </location>
</feature>
<dbReference type="SUPFAM" id="SSF53474">
    <property type="entry name" value="alpha/beta-Hydrolases"/>
    <property type="match status" value="1"/>
</dbReference>
<reference evidence="3 4" key="1">
    <citation type="submission" date="2024-01" db="EMBL/GenBank/DDBJ databases">
        <title>The genome of the rayed Mediterranean limpet Patella caerulea (Linnaeus, 1758).</title>
        <authorList>
            <person name="Anh-Thu Weber A."/>
            <person name="Halstead-Nussloch G."/>
        </authorList>
    </citation>
    <scope>NUCLEOTIDE SEQUENCE [LARGE SCALE GENOMIC DNA]</scope>
    <source>
        <strain evidence="3">AATW-2023a</strain>
        <tissue evidence="3">Whole specimen</tissue>
    </source>
</reference>
<evidence type="ECO:0000256" key="1">
    <source>
        <dbReference type="SAM" id="Phobius"/>
    </source>
</evidence>
<dbReference type="Pfam" id="PF12146">
    <property type="entry name" value="Hydrolase_4"/>
    <property type="match status" value="1"/>
</dbReference>
<feature type="transmembrane region" description="Helical" evidence="1">
    <location>
        <begin position="38"/>
        <end position="66"/>
    </location>
</feature>
<evidence type="ECO:0000259" key="2">
    <source>
        <dbReference type="Pfam" id="PF12146"/>
    </source>
</evidence>
<dbReference type="PANTHER" id="PTHR12277:SF81">
    <property type="entry name" value="PROTEIN ABHD13"/>
    <property type="match status" value="1"/>
</dbReference>
<keyword evidence="1" id="KW-1133">Transmembrane helix</keyword>
<dbReference type="InterPro" id="IPR029058">
    <property type="entry name" value="AB_hydrolase_fold"/>
</dbReference>
<comment type="caution">
    <text evidence="3">The sequence shown here is derived from an EMBL/GenBank/DDBJ whole genome shotgun (WGS) entry which is preliminary data.</text>
</comment>
<accession>A0AAN8G1G5</accession>
<dbReference type="Gene3D" id="3.40.50.1820">
    <property type="entry name" value="alpha/beta hydrolase"/>
    <property type="match status" value="1"/>
</dbReference>
<dbReference type="GO" id="GO:0016020">
    <property type="term" value="C:membrane"/>
    <property type="evidence" value="ECO:0007669"/>
    <property type="project" value="TreeGrafter"/>
</dbReference>
<sequence>MPRTKRDYVGSGFSTIQIVSRIVLAVMLEFWKICTSALLMVLLIFWFQGGFLASLVLVVAVFGIFYNAQDLLLYHPNQPPQSRLYVELPSIVNLPYENHFIKSQDGTVINMVLIPQKKADSPTIIFFHGNAGNIGNRLLNAYGLYAACGFNVLMVEYRGYGKSQGSPSEHGFYMDSQTAMDFLLKRPEINKSRIIVFGRSLGGGVATHLLTQPYYSRFICALILENTFTSIQNIGAVIFKMDFLKYVPSFMLKNKFCSNKRMSNIRQPTLFISGLSDNLIPPKMMQELFQSSASSFKRFVPIQGGNHNDTWTCPGYYEAIASFSREVLNQVKSQNTSEDVHLTLETSVHNV</sequence>
<dbReference type="Proteomes" id="UP001347796">
    <property type="component" value="Unassembled WGS sequence"/>
</dbReference>
<dbReference type="EMBL" id="JAZGQO010000018">
    <property type="protein sequence ID" value="KAK6168172.1"/>
    <property type="molecule type" value="Genomic_DNA"/>
</dbReference>
<evidence type="ECO:0000313" key="3">
    <source>
        <dbReference type="EMBL" id="KAK6168172.1"/>
    </source>
</evidence>